<evidence type="ECO:0000256" key="5">
    <source>
        <dbReference type="ARBA" id="ARBA00023136"/>
    </source>
</evidence>
<evidence type="ECO:0000256" key="3">
    <source>
        <dbReference type="ARBA" id="ARBA00022475"/>
    </source>
</evidence>
<dbReference type="EMBL" id="BAAAOS010000059">
    <property type="protein sequence ID" value="GAA1610777.1"/>
    <property type="molecule type" value="Genomic_DNA"/>
</dbReference>
<comment type="subcellular location">
    <subcellularLocation>
        <location evidence="1">Cell membrane</location>
        <topology evidence="1">Lipid-anchor</topology>
    </subcellularLocation>
</comment>
<feature type="domain" description="ABC transporter substrate-binding protein PnrA-like" evidence="8">
    <location>
        <begin position="42"/>
        <end position="304"/>
    </location>
</feature>
<evidence type="ECO:0000256" key="6">
    <source>
        <dbReference type="ARBA" id="ARBA00023288"/>
    </source>
</evidence>
<evidence type="ECO:0000313" key="10">
    <source>
        <dbReference type="Proteomes" id="UP001500393"/>
    </source>
</evidence>
<dbReference type="Proteomes" id="UP001500393">
    <property type="component" value="Unassembled WGS sequence"/>
</dbReference>
<dbReference type="InterPro" id="IPR003760">
    <property type="entry name" value="PnrA-like"/>
</dbReference>
<comment type="similarity">
    <text evidence="2">Belongs to the BMP lipoprotein family.</text>
</comment>
<reference evidence="10" key="1">
    <citation type="journal article" date="2019" name="Int. J. Syst. Evol. Microbiol.">
        <title>The Global Catalogue of Microorganisms (GCM) 10K type strain sequencing project: providing services to taxonomists for standard genome sequencing and annotation.</title>
        <authorList>
            <consortium name="The Broad Institute Genomics Platform"/>
            <consortium name="The Broad Institute Genome Sequencing Center for Infectious Disease"/>
            <person name="Wu L."/>
            <person name="Ma J."/>
        </authorList>
    </citation>
    <scope>NUCLEOTIDE SEQUENCE [LARGE SCALE GENOMIC DNA]</scope>
    <source>
        <strain evidence="10">JCM 14969</strain>
    </source>
</reference>
<evidence type="ECO:0000256" key="4">
    <source>
        <dbReference type="ARBA" id="ARBA00022729"/>
    </source>
</evidence>
<dbReference type="PANTHER" id="PTHR34296:SF2">
    <property type="entry name" value="ABC TRANSPORTER GUANOSINE-BINDING PROTEIN NUPN"/>
    <property type="match status" value="1"/>
</dbReference>
<dbReference type="Pfam" id="PF02608">
    <property type="entry name" value="Bmp"/>
    <property type="match status" value="1"/>
</dbReference>
<keyword evidence="6" id="KW-0449">Lipoprotein</keyword>
<dbReference type="RefSeq" id="WP_344221630.1">
    <property type="nucleotide sequence ID" value="NZ_BAAAOS010000059.1"/>
</dbReference>
<protein>
    <submittedName>
        <fullName evidence="9">BMP family ABC transporter substrate-binding protein</fullName>
    </submittedName>
</protein>
<accession>A0ABP4QIA9</accession>
<comment type="caution">
    <text evidence="9">The sequence shown here is derived from an EMBL/GenBank/DDBJ whole genome shotgun (WGS) entry which is preliminary data.</text>
</comment>
<evidence type="ECO:0000256" key="1">
    <source>
        <dbReference type="ARBA" id="ARBA00004193"/>
    </source>
</evidence>
<dbReference type="PANTHER" id="PTHR34296">
    <property type="entry name" value="TRANSCRIPTIONAL ACTIVATOR PROTEIN MED"/>
    <property type="match status" value="1"/>
</dbReference>
<evidence type="ECO:0000256" key="2">
    <source>
        <dbReference type="ARBA" id="ARBA00008610"/>
    </source>
</evidence>
<dbReference type="Gene3D" id="3.40.50.2300">
    <property type="match status" value="2"/>
</dbReference>
<keyword evidence="10" id="KW-1185">Reference proteome</keyword>
<feature type="chain" id="PRO_5045234305" evidence="7">
    <location>
        <begin position="27"/>
        <end position="349"/>
    </location>
</feature>
<keyword evidence="5" id="KW-0472">Membrane</keyword>
<keyword evidence="3" id="KW-1003">Cell membrane</keyword>
<evidence type="ECO:0000256" key="7">
    <source>
        <dbReference type="SAM" id="SignalP"/>
    </source>
</evidence>
<name>A0ABP4QIA9_9ACTN</name>
<dbReference type="SUPFAM" id="SSF53822">
    <property type="entry name" value="Periplasmic binding protein-like I"/>
    <property type="match status" value="1"/>
</dbReference>
<dbReference type="InterPro" id="IPR050957">
    <property type="entry name" value="BMP_lipoprotein"/>
</dbReference>
<gene>
    <name evidence="9" type="ORF">GCM10009789_76440</name>
</gene>
<dbReference type="InterPro" id="IPR028082">
    <property type="entry name" value="Peripla_BP_I"/>
</dbReference>
<evidence type="ECO:0000259" key="8">
    <source>
        <dbReference type="Pfam" id="PF02608"/>
    </source>
</evidence>
<keyword evidence="4 7" id="KW-0732">Signal</keyword>
<feature type="signal peptide" evidence="7">
    <location>
        <begin position="1"/>
        <end position="26"/>
    </location>
</feature>
<evidence type="ECO:0000313" key="9">
    <source>
        <dbReference type="EMBL" id="GAA1610777.1"/>
    </source>
</evidence>
<proteinExistence type="inferred from homology"/>
<sequence length="349" mass="35994">MFGNHPLRSGRALVALLAGLSAAALVASCGRAAGEEASSSGQSVALVTPERAGDGGPTDQMLAGLDRAKAEFGLKTRHIEATDTSTYESTLRNLGQAKLDVVIVAYTGFTEAITAVAPEFPDTQWIHLYADPRKAELSNVRTISYDTGAPGFLAGVLAATATGGTKVGFVGGVASPQVNADYHAFVAGVRATDPAVQVLGAVVGNWSDPVKGQQVAQTLLARGVDVVLSYGGGSSVGVVKAARQSGGLVITDTLESQDGADVVVATASQNYDVTVYQQLSEVQRGTWKAGHLVADLSNDGTALNKAELFRGTGAEGPRAKLPPAWTAVEKARRGIVDKKITVPFDTTGF</sequence>
<organism evidence="9 10">
    <name type="scientific">Kribbella sancticallisti</name>
    <dbReference type="NCBI Taxonomy" id="460087"/>
    <lineage>
        <taxon>Bacteria</taxon>
        <taxon>Bacillati</taxon>
        <taxon>Actinomycetota</taxon>
        <taxon>Actinomycetes</taxon>
        <taxon>Propionibacteriales</taxon>
        <taxon>Kribbellaceae</taxon>
        <taxon>Kribbella</taxon>
    </lineage>
</organism>